<dbReference type="CDD" id="cd06253">
    <property type="entry name" value="M14_ASTE_ASPA-like"/>
    <property type="match status" value="1"/>
</dbReference>
<dbReference type="InterPro" id="IPR055438">
    <property type="entry name" value="AstE_AspA_cat"/>
</dbReference>
<evidence type="ECO:0000259" key="5">
    <source>
        <dbReference type="Pfam" id="PF24827"/>
    </source>
</evidence>
<dbReference type="AlphaFoldDB" id="B7ASK4"/>
<keyword evidence="3" id="KW-0378">Hydrolase</keyword>
<dbReference type="InterPro" id="IPR053138">
    <property type="entry name" value="N-alpha-Ac-DABA_deacetylase"/>
</dbReference>
<dbReference type="SUPFAM" id="SSF53187">
    <property type="entry name" value="Zn-dependent exopeptidases"/>
    <property type="match status" value="1"/>
</dbReference>
<evidence type="ECO:0000256" key="3">
    <source>
        <dbReference type="ARBA" id="ARBA00022801"/>
    </source>
</evidence>
<dbReference type="PANTHER" id="PTHR37326:SF1">
    <property type="entry name" value="BLL3975 PROTEIN"/>
    <property type="match status" value="1"/>
</dbReference>
<evidence type="ECO:0000256" key="2">
    <source>
        <dbReference type="ARBA" id="ARBA00022723"/>
    </source>
</evidence>
<reference evidence="6 7" key="1">
    <citation type="submission" date="2008-11" db="EMBL/GenBank/DDBJ databases">
        <title>Draft genome sequence of Bacteroides pectinophilus (ATCC 43243).</title>
        <authorList>
            <person name="Sudarsanam P."/>
            <person name="Ley R."/>
            <person name="Guruge J."/>
            <person name="Turnbaugh P.J."/>
            <person name="Mahowald M."/>
            <person name="Liep D."/>
            <person name="Gordon J."/>
        </authorList>
    </citation>
    <scope>NUCLEOTIDE SEQUENCE [LARGE SCALE GENOMIC DNA]</scope>
    <source>
        <strain evidence="6 7">ATCC 43243</strain>
    </source>
</reference>
<evidence type="ECO:0000256" key="4">
    <source>
        <dbReference type="ARBA" id="ARBA00022833"/>
    </source>
</evidence>
<dbReference type="PANTHER" id="PTHR37326">
    <property type="entry name" value="BLL3975 PROTEIN"/>
    <property type="match status" value="1"/>
</dbReference>
<feature type="domain" description="Succinylglutamate desuccinylase/Aspartoacylase catalytic" evidence="5">
    <location>
        <begin position="61"/>
        <end position="242"/>
    </location>
</feature>
<dbReference type="Proteomes" id="UP000003136">
    <property type="component" value="Unassembled WGS sequence"/>
</dbReference>
<comment type="cofactor">
    <cofactor evidence="1">
        <name>Zn(2+)</name>
        <dbReference type="ChEBI" id="CHEBI:29105"/>
    </cofactor>
</comment>
<accession>B7ASK4</accession>
<dbReference type="GO" id="GO:0016788">
    <property type="term" value="F:hydrolase activity, acting on ester bonds"/>
    <property type="evidence" value="ECO:0007669"/>
    <property type="project" value="InterPro"/>
</dbReference>
<organism evidence="6 7">
    <name type="scientific">[Bacteroides] pectinophilus ATCC 43243</name>
    <dbReference type="NCBI Taxonomy" id="483218"/>
    <lineage>
        <taxon>Bacteria</taxon>
        <taxon>Bacillati</taxon>
        <taxon>Bacillota</taxon>
        <taxon>Clostridia</taxon>
        <taxon>Eubacteriales</taxon>
    </lineage>
</organism>
<dbReference type="EMBL" id="ABVQ01000036">
    <property type="protein sequence ID" value="EEC57550.1"/>
    <property type="molecule type" value="Genomic_DNA"/>
</dbReference>
<keyword evidence="7" id="KW-1185">Reference proteome</keyword>
<dbReference type="HOGENOM" id="CLU_035605_3_1_9"/>
<dbReference type="GO" id="GO:0046872">
    <property type="term" value="F:metal ion binding"/>
    <property type="evidence" value="ECO:0007669"/>
    <property type="project" value="UniProtKB-KW"/>
</dbReference>
<evidence type="ECO:0000313" key="7">
    <source>
        <dbReference type="Proteomes" id="UP000003136"/>
    </source>
</evidence>
<proteinExistence type="predicted"/>
<reference evidence="6 7" key="2">
    <citation type="submission" date="2008-11" db="EMBL/GenBank/DDBJ databases">
        <authorList>
            <person name="Fulton L."/>
            <person name="Clifton S."/>
            <person name="Fulton B."/>
            <person name="Xu J."/>
            <person name="Minx P."/>
            <person name="Pepin K.H."/>
            <person name="Johnson M."/>
            <person name="Bhonagiri V."/>
            <person name="Nash W.E."/>
            <person name="Mardis E.R."/>
            <person name="Wilson R.K."/>
        </authorList>
    </citation>
    <scope>NUCLEOTIDE SEQUENCE [LARGE SCALE GENOMIC DNA]</scope>
    <source>
        <strain evidence="6 7">ATCC 43243</strain>
    </source>
</reference>
<keyword evidence="4" id="KW-0862">Zinc</keyword>
<gene>
    <name evidence="6" type="ORF">BACPEC_02059</name>
</gene>
<dbReference type="Gene3D" id="3.40.630.10">
    <property type="entry name" value="Zn peptidases"/>
    <property type="match status" value="1"/>
</dbReference>
<sequence length="338" mass="37610">MSFPTIAHCIKSYTMIRYNYLCINEVDMINEVVSVKMPVKEKIRILKNHFEPENATGREARLSLVTGIHGDELDGQYVCYEVIRQIKAHPELLTGTVDVYPCINPLGMDMGARGIPMFDLDMNRVFPGDNNGAMAEYVAAEVVNDIIGSDLCIDVHSSNVYIKEAPQVRLNEDCADKLLPYAKIMNADFVWVYSSITVREATLAYSLNKLGVPTLVTEMGVGLRINNAYCRQLIDGIFNIMIELGIWQGERPAVKEPIMSTEGQVDFIHAEHAGLFVSALGEQMGHIKKGERIGDIISPVDGEILQEIISPADGIVFSLRENPVIYKGTLLARVYAVR</sequence>
<dbReference type="Pfam" id="PF24827">
    <property type="entry name" value="AstE_AspA_cat"/>
    <property type="match status" value="1"/>
</dbReference>
<name>B7ASK4_9FIRM</name>
<dbReference type="eggNOG" id="COG3608">
    <property type="taxonomic scope" value="Bacteria"/>
</dbReference>
<evidence type="ECO:0000256" key="1">
    <source>
        <dbReference type="ARBA" id="ARBA00001947"/>
    </source>
</evidence>
<evidence type="ECO:0000313" key="6">
    <source>
        <dbReference type="EMBL" id="EEC57550.1"/>
    </source>
</evidence>
<dbReference type="STRING" id="483218.BACPEC_02059"/>
<protein>
    <recommendedName>
        <fullName evidence="5">Succinylglutamate desuccinylase/Aspartoacylase catalytic domain-containing protein</fullName>
    </recommendedName>
</protein>
<keyword evidence="2" id="KW-0479">Metal-binding</keyword>